<feature type="domain" description="Glycoside hydrolase family 5" evidence="6">
    <location>
        <begin position="68"/>
        <end position="354"/>
    </location>
</feature>
<evidence type="ECO:0000256" key="4">
    <source>
        <dbReference type="RuleBase" id="RU361153"/>
    </source>
</evidence>
<dbReference type="AlphaFoldDB" id="A0AAN9FGM0"/>
<dbReference type="EMBL" id="JAYWIO010000003">
    <property type="protein sequence ID" value="KAK7276062.1"/>
    <property type="molecule type" value="Genomic_DNA"/>
</dbReference>
<evidence type="ECO:0000256" key="5">
    <source>
        <dbReference type="SAM" id="SignalP"/>
    </source>
</evidence>
<feature type="chain" id="PRO_5042905725" description="Glycoside hydrolase family 5 domain-containing protein" evidence="5">
    <location>
        <begin position="27"/>
        <end position="537"/>
    </location>
</feature>
<evidence type="ECO:0000256" key="1">
    <source>
        <dbReference type="ARBA" id="ARBA00005641"/>
    </source>
</evidence>
<dbReference type="SUPFAM" id="SSF50370">
    <property type="entry name" value="Ricin B-like lectins"/>
    <property type="match status" value="1"/>
</dbReference>
<dbReference type="Proteomes" id="UP001372338">
    <property type="component" value="Unassembled WGS sequence"/>
</dbReference>
<comment type="similarity">
    <text evidence="1 4">Belongs to the glycosyl hydrolase 5 (cellulase A) family.</text>
</comment>
<feature type="signal peptide" evidence="5">
    <location>
        <begin position="1"/>
        <end position="26"/>
    </location>
</feature>
<keyword evidence="3 4" id="KW-0326">Glycosidase</keyword>
<dbReference type="GO" id="GO:0000272">
    <property type="term" value="P:polysaccharide catabolic process"/>
    <property type="evidence" value="ECO:0007669"/>
    <property type="project" value="InterPro"/>
</dbReference>
<dbReference type="PANTHER" id="PTHR31263">
    <property type="entry name" value="CELLULASE FAMILY PROTEIN (AFU_ORTHOLOGUE AFUA_5G14560)"/>
    <property type="match status" value="1"/>
</dbReference>
<dbReference type="Gene3D" id="3.20.20.80">
    <property type="entry name" value="Glycosidases"/>
    <property type="match status" value="1"/>
</dbReference>
<evidence type="ECO:0000313" key="7">
    <source>
        <dbReference type="EMBL" id="KAK7276062.1"/>
    </source>
</evidence>
<evidence type="ECO:0000256" key="3">
    <source>
        <dbReference type="ARBA" id="ARBA00023295"/>
    </source>
</evidence>
<dbReference type="InterPro" id="IPR017853">
    <property type="entry name" value="GH"/>
</dbReference>
<keyword evidence="2 4" id="KW-0378">Hydrolase</keyword>
<evidence type="ECO:0000259" key="6">
    <source>
        <dbReference type="Pfam" id="PF00150"/>
    </source>
</evidence>
<dbReference type="SUPFAM" id="SSF51445">
    <property type="entry name" value="(Trans)glycosidases"/>
    <property type="match status" value="1"/>
</dbReference>
<gene>
    <name evidence="7" type="ORF">RIF29_17194</name>
</gene>
<comment type="caution">
    <text evidence="7">The sequence shown here is derived from an EMBL/GenBank/DDBJ whole genome shotgun (WGS) entry which is preliminary data.</text>
</comment>
<sequence length="537" mass="60326">MSKSTSQKQNLCLLLLVSIFASYSNAYPLSTNQRWIIDDSTGQRAKLVCGNWAGHLQPMMPEGLDRQPLKDLVALLVKHKFNCVRLTYAIYMWTRYSGSNVNETLGSLDIPEVVEGIAKNNPSVLKMTHIQVFEAVINELGAQNVKVLFDNHVSKPKWCCADDDENGFFHDRHFDPQEWVSGLTLAAKKFAGNSAVVAMSLRNELHGPRQNEGDWYKYMSQGAIAIHRENPQVLVVFSGLNYDTEFQFLRRKPLKIDLGKKLVYEKHLYSWSGIDTLKLKDIWTKQPLNRVCANNIKAMDYRAGFLNTGKDAAPLIFTEFGFDQSGGSEGDNKYLTCLQTYLVGRDLDWGIWAFHGSYYAREDKVQLDESFGVLDATWSQLRNPNFTDKFQLLQRKNQDPTSKAPNAHILFHPLTGKCAQVNNNNELEVGSCESQNRWNSVGSQILLSGTKKCLSAAGEGLPVVVSEDCQGKHSSWKPISLSRLHLATKAKDGKHVCLQKDSNSSSIVTSQCICVTDDSLCLDDPRSQWFQLVATNV</sequence>
<dbReference type="InterPro" id="IPR035992">
    <property type="entry name" value="Ricin_B-like_lectins"/>
</dbReference>
<evidence type="ECO:0000256" key="2">
    <source>
        <dbReference type="ARBA" id="ARBA00022801"/>
    </source>
</evidence>
<proteinExistence type="inferred from homology"/>
<keyword evidence="5" id="KW-0732">Signal</keyword>
<keyword evidence="8" id="KW-1185">Reference proteome</keyword>
<reference evidence="7 8" key="1">
    <citation type="submission" date="2024-01" db="EMBL/GenBank/DDBJ databases">
        <title>The genomes of 5 underutilized Papilionoideae crops provide insights into root nodulation and disease resistanc.</title>
        <authorList>
            <person name="Yuan L."/>
        </authorList>
    </citation>
    <scope>NUCLEOTIDE SEQUENCE [LARGE SCALE GENOMIC DNA]</scope>
    <source>
        <strain evidence="7">ZHUSHIDOU_FW_LH</strain>
        <tissue evidence="7">Leaf</tissue>
    </source>
</reference>
<dbReference type="InterPro" id="IPR001547">
    <property type="entry name" value="Glyco_hydro_5"/>
</dbReference>
<evidence type="ECO:0000313" key="8">
    <source>
        <dbReference type="Proteomes" id="UP001372338"/>
    </source>
</evidence>
<organism evidence="7 8">
    <name type="scientific">Crotalaria pallida</name>
    <name type="common">Smooth rattlebox</name>
    <name type="synonym">Crotalaria striata</name>
    <dbReference type="NCBI Taxonomy" id="3830"/>
    <lineage>
        <taxon>Eukaryota</taxon>
        <taxon>Viridiplantae</taxon>
        <taxon>Streptophyta</taxon>
        <taxon>Embryophyta</taxon>
        <taxon>Tracheophyta</taxon>
        <taxon>Spermatophyta</taxon>
        <taxon>Magnoliopsida</taxon>
        <taxon>eudicotyledons</taxon>
        <taxon>Gunneridae</taxon>
        <taxon>Pentapetalae</taxon>
        <taxon>rosids</taxon>
        <taxon>fabids</taxon>
        <taxon>Fabales</taxon>
        <taxon>Fabaceae</taxon>
        <taxon>Papilionoideae</taxon>
        <taxon>50 kb inversion clade</taxon>
        <taxon>genistoids sensu lato</taxon>
        <taxon>core genistoids</taxon>
        <taxon>Crotalarieae</taxon>
        <taxon>Crotalaria</taxon>
    </lineage>
</organism>
<protein>
    <recommendedName>
        <fullName evidence="6">Glycoside hydrolase family 5 domain-containing protein</fullName>
    </recommendedName>
</protein>
<name>A0AAN9FGM0_CROPI</name>
<dbReference type="Pfam" id="PF00150">
    <property type="entry name" value="Cellulase"/>
    <property type="match status" value="1"/>
</dbReference>
<accession>A0AAN9FGM0</accession>
<dbReference type="PANTHER" id="PTHR31263:SF50">
    <property type="entry name" value="HYDROLYZING O-GLYCOSYL COMPOUNDS HYDROLASE"/>
    <property type="match status" value="1"/>
</dbReference>
<dbReference type="GO" id="GO:0004553">
    <property type="term" value="F:hydrolase activity, hydrolyzing O-glycosyl compounds"/>
    <property type="evidence" value="ECO:0007669"/>
    <property type="project" value="InterPro"/>
</dbReference>